<gene>
    <name evidence="3" type="ORF">PACLA_8A011875</name>
</gene>
<dbReference type="AlphaFoldDB" id="A0A6S7JXJ7"/>
<evidence type="ECO:0000313" key="3">
    <source>
        <dbReference type="EMBL" id="CAB4034020.1"/>
    </source>
</evidence>
<evidence type="ECO:0000256" key="2">
    <source>
        <dbReference type="SAM" id="MobiDB-lite"/>
    </source>
</evidence>
<feature type="region of interest" description="Disordered" evidence="2">
    <location>
        <begin position="397"/>
        <end position="455"/>
    </location>
</feature>
<dbReference type="InterPro" id="IPR052845">
    <property type="entry name" value="Axonemal_dynein_LC_domain"/>
</dbReference>
<dbReference type="Proteomes" id="UP001152795">
    <property type="component" value="Unassembled WGS sequence"/>
</dbReference>
<keyword evidence="1" id="KW-0175">Coiled coil</keyword>
<name>A0A6S7JXJ7_PARCT</name>
<feature type="compositionally biased region" description="Basic and acidic residues" evidence="2">
    <location>
        <begin position="406"/>
        <end position="421"/>
    </location>
</feature>
<dbReference type="EMBL" id="CACRXK020019748">
    <property type="protein sequence ID" value="CAB4034020.1"/>
    <property type="molecule type" value="Genomic_DNA"/>
</dbReference>
<comment type="caution">
    <text evidence="3">The sequence shown here is derived from an EMBL/GenBank/DDBJ whole genome shotgun (WGS) entry which is preliminary data.</text>
</comment>
<organism evidence="3 4">
    <name type="scientific">Paramuricea clavata</name>
    <name type="common">Red gorgonian</name>
    <name type="synonym">Violescent sea-whip</name>
    <dbReference type="NCBI Taxonomy" id="317549"/>
    <lineage>
        <taxon>Eukaryota</taxon>
        <taxon>Metazoa</taxon>
        <taxon>Cnidaria</taxon>
        <taxon>Anthozoa</taxon>
        <taxon>Octocorallia</taxon>
        <taxon>Malacalcyonacea</taxon>
        <taxon>Plexauridae</taxon>
        <taxon>Paramuricea</taxon>
    </lineage>
</organism>
<accession>A0A6S7JXJ7</accession>
<feature type="non-terminal residue" evidence="3">
    <location>
        <position position="1"/>
    </location>
</feature>
<dbReference type="PANTHER" id="PTHR23052:SF1">
    <property type="entry name" value="AXONEMAL DYNEIN LIGHT CHAIN DOMAIN-CONTAINING PROTEIN 1"/>
    <property type="match status" value="1"/>
</dbReference>
<sequence length="517" mass="58783">LQDVVTNFQSWKDLAEKFNNQLMKNEANLKTNLEVAVQQLQRWRSEFERVVSPDQGRVQAPGRELIEELLSDMKAWEDMCNKEAEKFVGGSLLSCQDQLYHLYKRVEAWTDDAHKVFRRHQQDGQNVRYNEEMSTVNQNVEKLHQQFQVRASGENGVAKGLIDMSNPIESWCNKLHSVVNGNEELLDPEWIRLADQVGNEWLENMKEIAILIGSSLKDGERQDEELKRNTVDFDQLCKAGKLWLTNMTNSVENEDGKFMLIVSDLHSTMLRWMITVLLRLAPDVEDRDLEEIGTEDDLKGALGGGEILMESTSQEIKTRAGRLAEDLRTYSKVIKECCGSIVMESMMEKKDRYEDDAEVEYNDLKRIEKECEGWIRTSDLLVKQVVGELPLEGVKIESIPTTPRTSSEETKSGRKGSRQDSEGTLSTARSTPVKSVDSETKEGTPSDVGGLSVPATPNIIEADENFVTEQEETTQVFFEEPRAISTEANKMRVLAEDETVRTTQLKDGDNQEVYNIS</sequence>
<evidence type="ECO:0000313" key="4">
    <source>
        <dbReference type="Proteomes" id="UP001152795"/>
    </source>
</evidence>
<dbReference type="PANTHER" id="PTHR23052">
    <property type="entry name" value="AXONEMAL DYNEIN LIGHT CHAIN DOMAIN-CONTAINING PROTEIN 1"/>
    <property type="match status" value="1"/>
</dbReference>
<proteinExistence type="predicted"/>
<protein>
    <submittedName>
        <fullName evidence="3">Uncharacterized protein</fullName>
    </submittedName>
</protein>
<dbReference type="OrthoDB" id="1927454at2759"/>
<reference evidence="3" key="1">
    <citation type="submission" date="2020-04" db="EMBL/GenBank/DDBJ databases">
        <authorList>
            <person name="Alioto T."/>
            <person name="Alioto T."/>
            <person name="Gomez Garrido J."/>
        </authorList>
    </citation>
    <scope>NUCLEOTIDE SEQUENCE</scope>
    <source>
        <strain evidence="3">A484AB</strain>
    </source>
</reference>
<keyword evidence="4" id="KW-1185">Reference proteome</keyword>
<feature type="compositionally biased region" description="Polar residues" evidence="2">
    <location>
        <begin position="422"/>
        <end position="433"/>
    </location>
</feature>
<feature type="coiled-coil region" evidence="1">
    <location>
        <begin position="19"/>
        <end position="86"/>
    </location>
</feature>
<evidence type="ECO:0000256" key="1">
    <source>
        <dbReference type="SAM" id="Coils"/>
    </source>
</evidence>